<dbReference type="Proteomes" id="UP000095287">
    <property type="component" value="Unplaced"/>
</dbReference>
<reference evidence="3" key="1">
    <citation type="submission" date="2016-11" db="UniProtKB">
        <authorList>
            <consortium name="WormBaseParasite"/>
        </authorList>
    </citation>
    <scope>IDENTIFICATION</scope>
</reference>
<proteinExistence type="predicted"/>
<name>A0A1I7Y4X4_9BILA</name>
<evidence type="ECO:0000256" key="1">
    <source>
        <dbReference type="SAM" id="MobiDB-lite"/>
    </source>
</evidence>
<protein>
    <submittedName>
        <fullName evidence="3">Uncharacterized protein</fullName>
    </submittedName>
</protein>
<accession>A0A1I7Y4X4</accession>
<feature type="region of interest" description="Disordered" evidence="1">
    <location>
        <begin position="143"/>
        <end position="162"/>
    </location>
</feature>
<dbReference type="WBParaSite" id="L893_g12516.t1">
    <property type="protein sequence ID" value="L893_g12516.t1"/>
    <property type="gene ID" value="L893_g12516"/>
</dbReference>
<evidence type="ECO:0000313" key="2">
    <source>
        <dbReference type="Proteomes" id="UP000095287"/>
    </source>
</evidence>
<sequence>MGRVYPIQGHIDNQHTKEDISNDGDVTKKLYVLEDKWRSKENSAIGHKDHSYRQTERSRLALKYFSGVQRHSKEAPTSLWSCLFDRCSDWTMILQNQRYQKLLHLHDDAGDLLLGVDDDDLVQGGEALTVHRGAELDVLDDVERRTNGEGDEGREHKEDTETSHAFQMLRLQSFRNEQFYRSSILLWLVFFRDITDTLLDGGVL</sequence>
<organism evidence="2 3">
    <name type="scientific">Steinernema glaseri</name>
    <dbReference type="NCBI Taxonomy" id="37863"/>
    <lineage>
        <taxon>Eukaryota</taxon>
        <taxon>Metazoa</taxon>
        <taxon>Ecdysozoa</taxon>
        <taxon>Nematoda</taxon>
        <taxon>Chromadorea</taxon>
        <taxon>Rhabditida</taxon>
        <taxon>Tylenchina</taxon>
        <taxon>Panagrolaimomorpha</taxon>
        <taxon>Strongyloidoidea</taxon>
        <taxon>Steinernematidae</taxon>
        <taxon>Steinernema</taxon>
    </lineage>
</organism>
<keyword evidence="2" id="KW-1185">Reference proteome</keyword>
<evidence type="ECO:0000313" key="3">
    <source>
        <dbReference type="WBParaSite" id="L893_g12516.t1"/>
    </source>
</evidence>
<dbReference type="AlphaFoldDB" id="A0A1I7Y4X4"/>